<dbReference type="InterPro" id="IPR000871">
    <property type="entry name" value="Beta-lactam_class-A"/>
</dbReference>
<comment type="similarity">
    <text evidence="2">Belongs to the class-A beta-lactamase family.</text>
</comment>
<name>A0A1S2VK58_9BACT</name>
<evidence type="ECO:0000256" key="1">
    <source>
        <dbReference type="ARBA" id="ARBA00001526"/>
    </source>
</evidence>
<gene>
    <name evidence="5" type="ORF">BLX24_14315</name>
</gene>
<dbReference type="AlphaFoldDB" id="A0A1S2VK58"/>
<keyword evidence="6" id="KW-1185">Reference proteome</keyword>
<proteinExistence type="inferred from homology"/>
<organism evidence="5 6">
    <name type="scientific">Arsenicibacter rosenii</name>
    <dbReference type="NCBI Taxonomy" id="1750698"/>
    <lineage>
        <taxon>Bacteria</taxon>
        <taxon>Pseudomonadati</taxon>
        <taxon>Bacteroidota</taxon>
        <taxon>Cytophagia</taxon>
        <taxon>Cytophagales</taxon>
        <taxon>Spirosomataceae</taxon>
        <taxon>Arsenicibacter</taxon>
    </lineage>
</organism>
<dbReference type="EMBL" id="MORL01000006">
    <property type="protein sequence ID" value="OIN58780.1"/>
    <property type="molecule type" value="Genomic_DNA"/>
</dbReference>
<dbReference type="SUPFAM" id="SSF56601">
    <property type="entry name" value="beta-lactamase/transpeptidase-like"/>
    <property type="match status" value="1"/>
</dbReference>
<keyword evidence="5" id="KW-0378">Hydrolase</keyword>
<dbReference type="Proteomes" id="UP000181790">
    <property type="component" value="Unassembled WGS sequence"/>
</dbReference>
<evidence type="ECO:0000313" key="6">
    <source>
        <dbReference type="Proteomes" id="UP000181790"/>
    </source>
</evidence>
<evidence type="ECO:0000313" key="5">
    <source>
        <dbReference type="EMBL" id="OIN58780.1"/>
    </source>
</evidence>
<dbReference type="GO" id="GO:0046677">
    <property type="term" value="P:response to antibiotic"/>
    <property type="evidence" value="ECO:0007669"/>
    <property type="project" value="InterPro"/>
</dbReference>
<protein>
    <recommendedName>
        <fullName evidence="3">beta-lactamase</fullName>
        <ecNumber evidence="3">3.5.2.6</ecNumber>
    </recommendedName>
</protein>
<dbReference type="EC" id="3.5.2.6" evidence="3"/>
<dbReference type="GO" id="GO:0030655">
    <property type="term" value="P:beta-lactam antibiotic catabolic process"/>
    <property type="evidence" value="ECO:0007669"/>
    <property type="project" value="InterPro"/>
</dbReference>
<accession>A0A1S2VK58</accession>
<sequence length="271" mass="29287">MPALMHAQSLPEKLTASLNTLPSSVTVSLAVQSLADQTSFYHQADDRSPSASIIKLPVMVEAMEQVKAGTFALTEKHLLTEAEKAGGSGVLQTYAAGSPVTNLELVTLMITHSDNTATNILIHKLGKDAINRRIKALGLPQTQLNRIMMDTAAVRRGIENYVTAREMNTLLTAIYRQTIATPALCTQMLGILKQNTDTLTIPRLIPETGSAGPVAIAHKTGTLTYVRGDAGIVYARRPFVMSVLVRGTTTEKAEQIIGDLALHCFTYFDQP</sequence>
<comment type="caution">
    <text evidence="5">The sequence shown here is derived from an EMBL/GenBank/DDBJ whole genome shotgun (WGS) entry which is preliminary data.</text>
</comment>
<dbReference type="PANTHER" id="PTHR35333">
    <property type="entry name" value="BETA-LACTAMASE"/>
    <property type="match status" value="1"/>
</dbReference>
<dbReference type="GO" id="GO:0008800">
    <property type="term" value="F:beta-lactamase activity"/>
    <property type="evidence" value="ECO:0007669"/>
    <property type="project" value="UniProtKB-EC"/>
</dbReference>
<dbReference type="Pfam" id="PF13354">
    <property type="entry name" value="Beta-lactamase2"/>
    <property type="match status" value="1"/>
</dbReference>
<feature type="domain" description="Beta-lactamase class A catalytic" evidence="4">
    <location>
        <begin position="29"/>
        <end position="245"/>
    </location>
</feature>
<evidence type="ECO:0000256" key="2">
    <source>
        <dbReference type="ARBA" id="ARBA00009009"/>
    </source>
</evidence>
<reference evidence="5 6" key="1">
    <citation type="submission" date="2016-10" db="EMBL/GenBank/DDBJ databases">
        <title>Arsenicibacter rosenii gen. nov., sp. nov., an efficient arsenic-methylating bacterium isolated from an arsenic-contaminated paddy soil.</title>
        <authorList>
            <person name="Huang K."/>
        </authorList>
    </citation>
    <scope>NUCLEOTIDE SEQUENCE [LARGE SCALE GENOMIC DNA]</scope>
    <source>
        <strain evidence="5 6">SM-1</strain>
    </source>
</reference>
<dbReference type="InterPro" id="IPR012338">
    <property type="entry name" value="Beta-lactam/transpept-like"/>
</dbReference>
<dbReference type="Gene3D" id="3.40.710.10">
    <property type="entry name" value="DD-peptidase/beta-lactamase superfamily"/>
    <property type="match status" value="1"/>
</dbReference>
<dbReference type="InterPro" id="IPR045155">
    <property type="entry name" value="Beta-lactam_cat"/>
</dbReference>
<evidence type="ECO:0000256" key="3">
    <source>
        <dbReference type="ARBA" id="ARBA00012865"/>
    </source>
</evidence>
<dbReference type="OrthoDB" id="9772863at2"/>
<evidence type="ECO:0000259" key="4">
    <source>
        <dbReference type="Pfam" id="PF13354"/>
    </source>
</evidence>
<comment type="catalytic activity">
    <reaction evidence="1">
        <text>a beta-lactam + H2O = a substituted beta-amino acid</text>
        <dbReference type="Rhea" id="RHEA:20401"/>
        <dbReference type="ChEBI" id="CHEBI:15377"/>
        <dbReference type="ChEBI" id="CHEBI:35627"/>
        <dbReference type="ChEBI" id="CHEBI:140347"/>
        <dbReference type="EC" id="3.5.2.6"/>
    </reaction>
</comment>
<dbReference type="PANTHER" id="PTHR35333:SF3">
    <property type="entry name" value="BETA-LACTAMASE-TYPE TRANSPEPTIDASE FOLD CONTAINING PROTEIN"/>
    <property type="match status" value="1"/>
</dbReference>